<dbReference type="SFLD" id="SFLDG01121">
    <property type="entry name" value="Diphthamide_biosynthesis"/>
    <property type="match status" value="1"/>
</dbReference>
<comment type="catalytic activity">
    <reaction evidence="14">
        <text>L-histidyl-[translation elongation factor 2] + S-adenosyl-L-methionine = 2-[(3S)-amino-3-carboxypropyl]-L-histidyl-[translation elongation factor 2] + S-methyl-5'-thioadenosine + H(+)</text>
        <dbReference type="Rhea" id="RHEA:36783"/>
        <dbReference type="Rhea" id="RHEA-COMP:9748"/>
        <dbReference type="Rhea" id="RHEA-COMP:9749"/>
        <dbReference type="ChEBI" id="CHEBI:15378"/>
        <dbReference type="ChEBI" id="CHEBI:17509"/>
        <dbReference type="ChEBI" id="CHEBI:29979"/>
        <dbReference type="ChEBI" id="CHEBI:59789"/>
        <dbReference type="ChEBI" id="CHEBI:73995"/>
        <dbReference type="EC" id="2.5.1.108"/>
    </reaction>
</comment>
<evidence type="ECO:0000256" key="4">
    <source>
        <dbReference type="ARBA" id="ARBA00012221"/>
    </source>
</evidence>
<dbReference type="InterPro" id="IPR016435">
    <property type="entry name" value="DPH1/DPH2"/>
</dbReference>
<dbReference type="Gene3D" id="3.40.50.11840">
    <property type="entry name" value="Diphthamide synthesis DPH1/DPH2 domain 1"/>
    <property type="match status" value="1"/>
</dbReference>
<dbReference type="Proteomes" id="UP001448207">
    <property type="component" value="Unassembled WGS sequence"/>
</dbReference>
<name>A0ABR3ASM2_PHYBL</name>
<evidence type="ECO:0000256" key="7">
    <source>
        <dbReference type="ARBA" id="ARBA00022691"/>
    </source>
</evidence>
<evidence type="ECO:0000256" key="10">
    <source>
        <dbReference type="ARBA" id="ARBA00023014"/>
    </source>
</evidence>
<keyword evidence="17" id="KW-1185">Reference proteome</keyword>
<feature type="region of interest" description="Disordered" evidence="15">
    <location>
        <begin position="1"/>
        <end position="28"/>
    </location>
</feature>
<comment type="pathway">
    <text evidence="2">Protein modification; peptidyl-diphthamide biosynthesis.</text>
</comment>
<gene>
    <name evidence="16" type="ORF">J3Q64DRAFT_1756386</name>
</gene>
<proteinExistence type="inferred from homology"/>
<comment type="similarity">
    <text evidence="3">Belongs to the DPH1/DPH2 family. DPH1 subfamily.</text>
</comment>
<dbReference type="NCBIfam" id="TIGR00322">
    <property type="entry name" value="diphth2_R"/>
    <property type="match status" value="1"/>
</dbReference>
<evidence type="ECO:0000256" key="9">
    <source>
        <dbReference type="ARBA" id="ARBA00023004"/>
    </source>
</evidence>
<dbReference type="InterPro" id="IPR042265">
    <property type="entry name" value="DPH1/DPH2_3"/>
</dbReference>
<dbReference type="SFLD" id="SFLDS00032">
    <property type="entry name" value="Radical_SAM_3-amino-3-carboxyp"/>
    <property type="match status" value="1"/>
</dbReference>
<dbReference type="Gene3D" id="3.40.50.11860">
    <property type="entry name" value="Diphthamide synthesis DPH1/DPH2 domain 3"/>
    <property type="match status" value="1"/>
</dbReference>
<keyword evidence="9" id="KW-0408">Iron</keyword>
<dbReference type="EMBL" id="JBCLYO010000018">
    <property type="protein sequence ID" value="KAL0081063.1"/>
    <property type="molecule type" value="Genomic_DNA"/>
</dbReference>
<evidence type="ECO:0000256" key="6">
    <source>
        <dbReference type="ARBA" id="ARBA00022679"/>
    </source>
</evidence>
<dbReference type="Gene3D" id="3.40.50.11850">
    <property type="entry name" value="Diphthamide synthesis DPH1/DPH2 domain 2"/>
    <property type="match status" value="1"/>
</dbReference>
<evidence type="ECO:0000256" key="13">
    <source>
        <dbReference type="ARBA" id="ARBA00032789"/>
    </source>
</evidence>
<evidence type="ECO:0000256" key="1">
    <source>
        <dbReference type="ARBA" id="ARBA00001966"/>
    </source>
</evidence>
<dbReference type="InterPro" id="IPR042263">
    <property type="entry name" value="DPH1/DPH2_1"/>
</dbReference>
<keyword evidence="6" id="KW-0808">Transferase</keyword>
<evidence type="ECO:0000256" key="12">
    <source>
        <dbReference type="ARBA" id="ARBA00032574"/>
    </source>
</evidence>
<evidence type="ECO:0000256" key="3">
    <source>
        <dbReference type="ARBA" id="ARBA00010173"/>
    </source>
</evidence>
<evidence type="ECO:0000313" key="17">
    <source>
        <dbReference type="Proteomes" id="UP001448207"/>
    </source>
</evidence>
<feature type="compositionally biased region" description="Basic residues" evidence="15">
    <location>
        <begin position="9"/>
        <end position="19"/>
    </location>
</feature>
<dbReference type="InterPro" id="IPR042264">
    <property type="entry name" value="DPH1/DPH2_2"/>
</dbReference>
<evidence type="ECO:0000256" key="15">
    <source>
        <dbReference type="SAM" id="MobiDB-lite"/>
    </source>
</evidence>
<comment type="cofactor">
    <cofactor evidence="1">
        <name>[4Fe-4S] cluster</name>
        <dbReference type="ChEBI" id="CHEBI:49883"/>
    </cofactor>
</comment>
<evidence type="ECO:0000256" key="11">
    <source>
        <dbReference type="ARBA" id="ARBA00031690"/>
    </source>
</evidence>
<keyword evidence="10" id="KW-0411">Iron-sulfur</keyword>
<keyword evidence="8" id="KW-0479">Metal-binding</keyword>
<sequence>MDTQQAEKPRKRFVGRAKKTAAAATVGDNEPSIEDGAVGFAKSSRPRANRAVNQIPDEILNDPLLNKAIEQIPSNYNFEIHKTVWRVKKAGAKKVALQLPEGLLMFACLISDILEVFCDAETLIMGDVTYGACCIDDFTARALGCDFLVHYAHSCLVPVDVTPINTLYVFVDIGIDTSHFIDTVRKNFETGKKIVLVSTIQFATALQASREALKTEYDMLIPQSKPLSPGEILGCTSPKLPGYEAIIYIGDGRFHLESIMIQNPDIPAFQYDPYGKTFTRERYDHSEMHSLRKHAIQVGKQAKKYGLILGTLGRQGKPQVMEYLEKTISDAGKTSVIVLLSEIFPGKLAQFEDVDAWIQIACPRLSIDWGYAFPKPLLTPYEASIALGKAEWQEVYPMDFYANDSLGPWTPNHGRNVTRSARKKPEIVQAAV</sequence>
<organism evidence="16 17">
    <name type="scientific">Phycomyces blakesleeanus</name>
    <dbReference type="NCBI Taxonomy" id="4837"/>
    <lineage>
        <taxon>Eukaryota</taxon>
        <taxon>Fungi</taxon>
        <taxon>Fungi incertae sedis</taxon>
        <taxon>Mucoromycota</taxon>
        <taxon>Mucoromycotina</taxon>
        <taxon>Mucoromycetes</taxon>
        <taxon>Mucorales</taxon>
        <taxon>Phycomycetaceae</taxon>
        <taxon>Phycomyces</taxon>
    </lineage>
</organism>
<dbReference type="EC" id="2.5.1.108" evidence="4"/>
<comment type="caution">
    <text evidence="16">The sequence shown here is derived from an EMBL/GenBank/DDBJ whole genome shotgun (WGS) entry which is preliminary data.</text>
</comment>
<evidence type="ECO:0000256" key="14">
    <source>
        <dbReference type="ARBA" id="ARBA00048403"/>
    </source>
</evidence>
<keyword evidence="7" id="KW-0949">S-adenosyl-L-methionine</keyword>
<evidence type="ECO:0000256" key="2">
    <source>
        <dbReference type="ARBA" id="ARBA00005156"/>
    </source>
</evidence>
<evidence type="ECO:0000313" key="16">
    <source>
        <dbReference type="EMBL" id="KAL0081063.1"/>
    </source>
</evidence>
<dbReference type="Pfam" id="PF01866">
    <property type="entry name" value="Diphthamide_syn"/>
    <property type="match status" value="1"/>
</dbReference>
<protein>
    <recommendedName>
        <fullName evidence="5">2-(3-amino-3-carboxypropyl)histidine synthase subunit 1</fullName>
        <ecNumber evidence="4">2.5.1.108</ecNumber>
    </recommendedName>
    <alternativeName>
        <fullName evidence="12">Diphthamide biosynthesis protein 1</fullName>
    </alternativeName>
    <alternativeName>
        <fullName evidence="13">Diphtheria toxin resistance protein 1</fullName>
    </alternativeName>
    <alternativeName>
        <fullName evidence="11">S-adenosyl-L-methionine:L-histidine 3-amino-3-carboxypropyltransferase 1</fullName>
    </alternativeName>
</protein>
<reference evidence="16 17" key="1">
    <citation type="submission" date="2024-04" db="EMBL/GenBank/DDBJ databases">
        <title>Symmetric and asymmetric DNA N6-adenine methylation regulates different biological responses in Mucorales.</title>
        <authorList>
            <consortium name="Lawrence Berkeley National Laboratory"/>
            <person name="Lax C."/>
            <person name="Mondo S.J."/>
            <person name="Osorio-Concepcion M."/>
            <person name="Muszewska A."/>
            <person name="Corrochano-Luque M."/>
            <person name="Gutierrez G."/>
            <person name="Riley R."/>
            <person name="Lipzen A."/>
            <person name="Guo J."/>
            <person name="Hundley H."/>
            <person name="Amirebrahimi M."/>
            <person name="Ng V."/>
            <person name="Lorenzo-Gutierrez D."/>
            <person name="Binder U."/>
            <person name="Yang J."/>
            <person name="Song Y."/>
            <person name="Canovas D."/>
            <person name="Navarro E."/>
            <person name="Freitag M."/>
            <person name="Gabaldon T."/>
            <person name="Grigoriev I.V."/>
            <person name="Corrochano L.M."/>
            <person name="Nicolas F.E."/>
            <person name="Garre V."/>
        </authorList>
    </citation>
    <scope>NUCLEOTIDE SEQUENCE [LARGE SCALE GENOMIC DNA]</scope>
    <source>
        <strain evidence="16 17">L51</strain>
    </source>
</reference>
<dbReference type="PANTHER" id="PTHR10762">
    <property type="entry name" value="DIPHTHAMIDE BIOSYNTHESIS PROTEIN"/>
    <property type="match status" value="1"/>
</dbReference>
<dbReference type="PANTHER" id="PTHR10762:SF1">
    <property type="entry name" value="2-(3-AMINO-3-CARBOXYPROPYL)HISTIDINE SYNTHASE SUBUNIT 1"/>
    <property type="match status" value="1"/>
</dbReference>
<accession>A0ABR3ASM2</accession>
<evidence type="ECO:0000256" key="8">
    <source>
        <dbReference type="ARBA" id="ARBA00022723"/>
    </source>
</evidence>
<evidence type="ECO:0000256" key="5">
    <source>
        <dbReference type="ARBA" id="ARBA00021915"/>
    </source>
</evidence>